<evidence type="ECO:0000313" key="3">
    <source>
        <dbReference type="Proteomes" id="UP000199024"/>
    </source>
</evidence>
<sequence>MIALPDRCLCLASLLLVSLAAVAQGKPVAQKSRSVEQSLHSADETLKLLDQAVPKAEQGAVATPTPTKESEVPDVPGLSSVLKGFNAGFTVSGVHDDYTGWGTSITPALGYAFNDTFNADVSVPIYFFRLAPTTKARPKPNALLVPTRGEMGDVVLAGHMHFAPEHYEYQATAALAIPTGDAKDGLTTGLTAFDFTNHFDVPVWKLSPNLDIGMGDNASLVNRISTKNYQPSQGPLSHYQIGVGMSLPLGASFDVGAYEQLPVGDQKIYAPSPRNEKILVVTGRKIAEDNGIITSMDVPMGGHMTFSGYYNRSTRYRSDTVAIGYTYVLRGAPPPAGIPDATLDELIRSAPAKP</sequence>
<dbReference type="EMBL" id="FOZL01000002">
    <property type="protein sequence ID" value="SFS21370.1"/>
    <property type="molecule type" value="Genomic_DNA"/>
</dbReference>
<reference evidence="2 3" key="1">
    <citation type="submission" date="2016-10" db="EMBL/GenBank/DDBJ databases">
        <authorList>
            <person name="de Groot N.N."/>
        </authorList>
    </citation>
    <scope>NUCLEOTIDE SEQUENCE [LARGE SCALE GENOMIC DNA]</scope>
    <source>
        <strain evidence="2 3">DSM 21001</strain>
    </source>
</reference>
<evidence type="ECO:0008006" key="4">
    <source>
        <dbReference type="Google" id="ProtNLM"/>
    </source>
</evidence>
<proteinExistence type="predicted"/>
<dbReference type="AlphaFoldDB" id="A0A1I6N0A1"/>
<evidence type="ECO:0000313" key="2">
    <source>
        <dbReference type="EMBL" id="SFS21370.1"/>
    </source>
</evidence>
<accession>A0A1I6N0A1</accession>
<keyword evidence="3" id="KW-1185">Reference proteome</keyword>
<protein>
    <recommendedName>
        <fullName evidence="4">MetA-pathway of phenol degradation</fullName>
    </recommendedName>
</protein>
<evidence type="ECO:0000256" key="1">
    <source>
        <dbReference type="SAM" id="SignalP"/>
    </source>
</evidence>
<dbReference type="STRING" id="474950.SAMN05421771_4165"/>
<name>A0A1I6N0A1_9BACT</name>
<feature type="chain" id="PRO_5011636485" description="MetA-pathway of phenol degradation" evidence="1">
    <location>
        <begin position="24"/>
        <end position="354"/>
    </location>
</feature>
<feature type="signal peptide" evidence="1">
    <location>
        <begin position="1"/>
        <end position="23"/>
    </location>
</feature>
<gene>
    <name evidence="2" type="ORF">SAMN05421771_4165</name>
</gene>
<keyword evidence="1" id="KW-0732">Signal</keyword>
<organism evidence="2 3">
    <name type="scientific">Granulicella pectinivorans</name>
    <dbReference type="NCBI Taxonomy" id="474950"/>
    <lineage>
        <taxon>Bacteria</taxon>
        <taxon>Pseudomonadati</taxon>
        <taxon>Acidobacteriota</taxon>
        <taxon>Terriglobia</taxon>
        <taxon>Terriglobales</taxon>
        <taxon>Acidobacteriaceae</taxon>
        <taxon>Granulicella</taxon>
    </lineage>
</organism>
<dbReference type="Proteomes" id="UP000199024">
    <property type="component" value="Unassembled WGS sequence"/>
</dbReference>